<keyword evidence="2" id="KW-1185">Reference proteome</keyword>
<dbReference type="AlphaFoldDB" id="A0AA39R5V0"/>
<dbReference type="Proteomes" id="UP001166286">
    <property type="component" value="Unassembled WGS sequence"/>
</dbReference>
<organism evidence="1 2">
    <name type="scientific">Cladonia borealis</name>
    <dbReference type="NCBI Taxonomy" id="184061"/>
    <lineage>
        <taxon>Eukaryota</taxon>
        <taxon>Fungi</taxon>
        <taxon>Dikarya</taxon>
        <taxon>Ascomycota</taxon>
        <taxon>Pezizomycotina</taxon>
        <taxon>Lecanoromycetes</taxon>
        <taxon>OSLEUM clade</taxon>
        <taxon>Lecanoromycetidae</taxon>
        <taxon>Lecanorales</taxon>
        <taxon>Lecanorineae</taxon>
        <taxon>Cladoniaceae</taxon>
        <taxon>Cladonia</taxon>
    </lineage>
</organism>
<evidence type="ECO:0000313" key="1">
    <source>
        <dbReference type="EMBL" id="KAK0514355.1"/>
    </source>
</evidence>
<proteinExistence type="predicted"/>
<accession>A0AA39R5V0</accession>
<gene>
    <name evidence="1" type="ORF">JMJ35_002972</name>
</gene>
<name>A0AA39R5V0_9LECA</name>
<comment type="caution">
    <text evidence="1">The sequence shown here is derived from an EMBL/GenBank/DDBJ whole genome shotgun (WGS) entry which is preliminary data.</text>
</comment>
<protein>
    <submittedName>
        <fullName evidence="1">Uncharacterized protein</fullName>
    </submittedName>
</protein>
<reference evidence="1" key="1">
    <citation type="submission" date="2023-03" db="EMBL/GenBank/DDBJ databases">
        <title>Complete genome of Cladonia borealis.</title>
        <authorList>
            <person name="Park H."/>
        </authorList>
    </citation>
    <scope>NUCLEOTIDE SEQUENCE</scope>
    <source>
        <strain evidence="1">ANT050790</strain>
    </source>
</reference>
<evidence type="ECO:0000313" key="2">
    <source>
        <dbReference type="Proteomes" id="UP001166286"/>
    </source>
</evidence>
<dbReference type="EMBL" id="JAFEKC020000005">
    <property type="protein sequence ID" value="KAK0514355.1"/>
    <property type="molecule type" value="Genomic_DNA"/>
</dbReference>
<sequence length="121" mass="13982">MAQDLQLNKRCHLCQNFSLDNGSWPLFADRHPFWFPFHNINELIQSAKEGCHVCNLIVTELSESRIRDLQRELEDNPQLGSQQLSISSYKEGLALKCLTPGGFDQRHVYLVEIHISRLFGE</sequence>